<keyword evidence="3" id="KW-1185">Reference proteome</keyword>
<accession>A0A9X4MEF6</accession>
<dbReference type="RefSeq" id="WP_009628424.1">
    <property type="nucleotide sequence ID" value="NZ_VBTY01000166.1"/>
</dbReference>
<name>A0A9X4MEF6_9CYAN</name>
<feature type="domain" description="DUF1989" evidence="1">
    <location>
        <begin position="17"/>
        <end position="181"/>
    </location>
</feature>
<gene>
    <name evidence="2" type="ORF">FEV09_17055</name>
</gene>
<evidence type="ECO:0000313" key="2">
    <source>
        <dbReference type="EMBL" id="MDG3496256.1"/>
    </source>
</evidence>
<sequence>MLTKSKLDPDLIIWDEAIPGGTYWTRLIKKGTTLRIAAPEGSRGIAFLCYNADNTIERYNAADTAKIQFNAFLKKGKLLYSDMGRVLFSITEDTCGSHDTLSGCSNAATNSAKYGEDSFYRSARDNFLLALAKRNMGKRDIMPNVNWFAHVAVDGNGNLVWAEQVAQAGDFIDLRAEMNVLAVISNTPHVLDPSPVYDPKTIQVTVWKSPAPTSDDLCRTSCPEAIRGFQNTDAYFEELSILAH</sequence>
<dbReference type="Pfam" id="PF09347">
    <property type="entry name" value="DUF1989"/>
    <property type="match status" value="1"/>
</dbReference>
<proteinExistence type="predicted"/>
<dbReference type="Proteomes" id="UP001152872">
    <property type="component" value="Unassembled WGS sequence"/>
</dbReference>
<organism evidence="2 3">
    <name type="scientific">Pseudanabaena catenata USMAC16</name>
    <dbReference type="NCBI Taxonomy" id="1855837"/>
    <lineage>
        <taxon>Bacteria</taxon>
        <taxon>Bacillati</taxon>
        <taxon>Cyanobacteriota</taxon>
        <taxon>Cyanophyceae</taxon>
        <taxon>Pseudanabaenales</taxon>
        <taxon>Pseudanabaenaceae</taxon>
        <taxon>Pseudanabaena</taxon>
    </lineage>
</organism>
<evidence type="ECO:0000259" key="1">
    <source>
        <dbReference type="Pfam" id="PF09347"/>
    </source>
</evidence>
<dbReference type="NCBIfam" id="TIGR03425">
    <property type="entry name" value="urea_degr_2"/>
    <property type="match status" value="1"/>
</dbReference>
<dbReference type="PANTHER" id="PTHR31527:SF0">
    <property type="entry name" value="RE64534P"/>
    <property type="match status" value="1"/>
</dbReference>
<evidence type="ECO:0000313" key="3">
    <source>
        <dbReference type="Proteomes" id="UP001152872"/>
    </source>
</evidence>
<dbReference type="PANTHER" id="PTHR31527">
    <property type="entry name" value="RE64534P"/>
    <property type="match status" value="1"/>
</dbReference>
<reference evidence="2" key="1">
    <citation type="submission" date="2019-05" db="EMBL/GenBank/DDBJ databases">
        <title>Whole genome sequencing of Pseudanabaena catenata USMAC16.</title>
        <authorList>
            <person name="Khan Z."/>
            <person name="Omar W.M."/>
            <person name="Convey P."/>
            <person name="Merican F."/>
            <person name="Najimudin N."/>
        </authorList>
    </citation>
    <scope>NUCLEOTIDE SEQUENCE</scope>
    <source>
        <strain evidence="2">USMAC16</strain>
    </source>
</reference>
<protein>
    <submittedName>
        <fullName evidence="2">Urea carboxylase-associated family protein</fullName>
    </submittedName>
</protein>
<dbReference type="InterPro" id="IPR018959">
    <property type="entry name" value="DUF1989"/>
</dbReference>
<dbReference type="InterPro" id="IPR017792">
    <property type="entry name" value="UAAP1"/>
</dbReference>
<comment type="caution">
    <text evidence="2">The sequence shown here is derived from an EMBL/GenBank/DDBJ whole genome shotgun (WGS) entry which is preliminary data.</text>
</comment>
<dbReference type="EMBL" id="VBTY01000166">
    <property type="protein sequence ID" value="MDG3496256.1"/>
    <property type="molecule type" value="Genomic_DNA"/>
</dbReference>
<dbReference type="AlphaFoldDB" id="A0A9X4MEF6"/>